<keyword evidence="5" id="KW-1185">Reference proteome</keyword>
<dbReference type="CDD" id="cd03230">
    <property type="entry name" value="ABC_DR_subfamily_A"/>
    <property type="match status" value="1"/>
</dbReference>
<accession>A0ABR8XQU1</accession>
<proteinExistence type="predicted"/>
<dbReference type="InterPro" id="IPR003593">
    <property type="entry name" value="AAA+_ATPase"/>
</dbReference>
<sequence>MITCKQLQKHYGKKEILTDVSFQIDEPKIIGLIGRNGVGKSTLLKIIAGHAKASKGYIEVVGQKPFQNLTVAANVIFIEDAMTFPAVLTLKEILESAKKFYAKFATDLAFKLLKFSNISEKNYHTQLSKGQKATFNLIYGIASRSAITLLDEPMNGMDEAIRNDMYRVILKDFIAYPRVIIISSHYLNEMEQLIEDILLLHKGKVALFAPVEEVQELAVKLVGQKGNVEPALDKYEVLATYENGPIFEAIVRKNDLPLPENVRMLSLSASDVCQVLTATEGGSIDDIYRKSEYGAEYL</sequence>
<name>A0ABR8XQU1_9BACL</name>
<dbReference type="RefSeq" id="WP_191704819.1">
    <property type="nucleotide sequence ID" value="NZ_JACSPW010000015.1"/>
</dbReference>
<comment type="caution">
    <text evidence="4">The sequence shown here is derived from an EMBL/GenBank/DDBJ whole genome shotgun (WGS) entry which is preliminary data.</text>
</comment>
<evidence type="ECO:0000313" key="4">
    <source>
        <dbReference type="EMBL" id="MBD8034315.1"/>
    </source>
</evidence>
<dbReference type="SMART" id="SM00382">
    <property type="entry name" value="AAA"/>
    <property type="match status" value="1"/>
</dbReference>
<feature type="domain" description="ABC transporter" evidence="3">
    <location>
        <begin position="2"/>
        <end position="227"/>
    </location>
</feature>
<evidence type="ECO:0000313" key="5">
    <source>
        <dbReference type="Proteomes" id="UP000600565"/>
    </source>
</evidence>
<protein>
    <submittedName>
        <fullName evidence="4">ABC transporter ATP-binding protein</fullName>
    </submittedName>
</protein>
<evidence type="ECO:0000256" key="1">
    <source>
        <dbReference type="ARBA" id="ARBA00022741"/>
    </source>
</evidence>
<dbReference type="PANTHER" id="PTHR43158">
    <property type="entry name" value="SKFA PEPTIDE EXPORT ATP-BINDING PROTEIN SKFE"/>
    <property type="match status" value="1"/>
</dbReference>
<dbReference type="EMBL" id="JACSPW010000015">
    <property type="protein sequence ID" value="MBD8034315.1"/>
    <property type="molecule type" value="Genomic_DNA"/>
</dbReference>
<dbReference type="InterPro" id="IPR003439">
    <property type="entry name" value="ABC_transporter-like_ATP-bd"/>
</dbReference>
<dbReference type="GO" id="GO:0005524">
    <property type="term" value="F:ATP binding"/>
    <property type="evidence" value="ECO:0007669"/>
    <property type="project" value="UniProtKB-KW"/>
</dbReference>
<dbReference type="PROSITE" id="PS50893">
    <property type="entry name" value="ABC_TRANSPORTER_2"/>
    <property type="match status" value="1"/>
</dbReference>
<dbReference type="Proteomes" id="UP000600565">
    <property type="component" value="Unassembled WGS sequence"/>
</dbReference>
<keyword evidence="1" id="KW-0547">Nucleotide-binding</keyword>
<organism evidence="4 5">
    <name type="scientific">Solibacillus merdavium</name>
    <dbReference type="NCBI Taxonomy" id="2762218"/>
    <lineage>
        <taxon>Bacteria</taxon>
        <taxon>Bacillati</taxon>
        <taxon>Bacillota</taxon>
        <taxon>Bacilli</taxon>
        <taxon>Bacillales</taxon>
        <taxon>Caryophanaceae</taxon>
        <taxon>Solibacillus</taxon>
    </lineage>
</organism>
<dbReference type="SUPFAM" id="SSF52540">
    <property type="entry name" value="P-loop containing nucleoside triphosphate hydrolases"/>
    <property type="match status" value="1"/>
</dbReference>
<dbReference type="Gene3D" id="3.40.50.300">
    <property type="entry name" value="P-loop containing nucleotide triphosphate hydrolases"/>
    <property type="match status" value="1"/>
</dbReference>
<reference evidence="4 5" key="1">
    <citation type="submission" date="2020-08" db="EMBL/GenBank/DDBJ databases">
        <title>A Genomic Blueprint of the Chicken Gut Microbiome.</title>
        <authorList>
            <person name="Gilroy R."/>
            <person name="Ravi A."/>
            <person name="Getino M."/>
            <person name="Pursley I."/>
            <person name="Horton D.L."/>
            <person name="Alikhan N.-F."/>
            <person name="Baker D."/>
            <person name="Gharbi K."/>
            <person name="Hall N."/>
            <person name="Watson M."/>
            <person name="Adriaenssens E.M."/>
            <person name="Foster-Nyarko E."/>
            <person name="Jarju S."/>
            <person name="Secka A."/>
            <person name="Antonio M."/>
            <person name="Oren A."/>
            <person name="Chaudhuri R."/>
            <person name="La Ragione R.M."/>
            <person name="Hildebrand F."/>
            <person name="Pallen M.J."/>
        </authorList>
    </citation>
    <scope>NUCLEOTIDE SEQUENCE [LARGE SCALE GENOMIC DNA]</scope>
    <source>
        <strain evidence="4 5">Sa1YVA6</strain>
    </source>
</reference>
<dbReference type="InterPro" id="IPR027417">
    <property type="entry name" value="P-loop_NTPase"/>
</dbReference>
<gene>
    <name evidence="4" type="ORF">H9632_14685</name>
</gene>
<evidence type="ECO:0000259" key="3">
    <source>
        <dbReference type="PROSITE" id="PS50893"/>
    </source>
</evidence>
<dbReference type="PANTHER" id="PTHR43158:SF5">
    <property type="entry name" value="ABC TRANSPORTER, ATP-BINDING PROTEIN"/>
    <property type="match status" value="1"/>
</dbReference>
<keyword evidence="2 4" id="KW-0067">ATP-binding</keyword>
<evidence type="ECO:0000256" key="2">
    <source>
        <dbReference type="ARBA" id="ARBA00022840"/>
    </source>
</evidence>
<dbReference type="Pfam" id="PF00005">
    <property type="entry name" value="ABC_tran"/>
    <property type="match status" value="1"/>
</dbReference>